<feature type="transmembrane region" description="Helical" evidence="1">
    <location>
        <begin position="59"/>
        <end position="83"/>
    </location>
</feature>
<dbReference type="Pfam" id="PF07690">
    <property type="entry name" value="MFS_1"/>
    <property type="match status" value="1"/>
</dbReference>
<evidence type="ECO:0000313" key="3">
    <source>
        <dbReference type="EMBL" id="AIE92590.1"/>
    </source>
</evidence>
<dbReference type="InterPro" id="IPR036259">
    <property type="entry name" value="MFS_trans_sf"/>
</dbReference>
<gene>
    <name evidence="3" type="primary">oxlT</name>
</gene>
<feature type="transmembrane region" description="Helical" evidence="1">
    <location>
        <begin position="89"/>
        <end position="109"/>
    </location>
</feature>
<dbReference type="GO" id="GO:0022857">
    <property type="term" value="F:transmembrane transporter activity"/>
    <property type="evidence" value="ECO:0007669"/>
    <property type="project" value="InterPro"/>
</dbReference>
<reference evidence="3" key="1">
    <citation type="journal article" date="2014" name="Genome Biol. Evol.">
        <title>Pangenome evidence for extensive interdomain horizontal transfer affecting lineage core and shell genes in uncultured planktonic thaumarchaeota and euryarchaeota.</title>
        <authorList>
            <person name="Deschamps P."/>
            <person name="Zivanovic Y."/>
            <person name="Moreira D."/>
            <person name="Rodriguez-Valera F."/>
            <person name="Lopez-Garcia P."/>
        </authorList>
    </citation>
    <scope>NUCLEOTIDE SEQUENCE</scope>
</reference>
<keyword evidence="1" id="KW-0812">Transmembrane</keyword>
<name>A0A075FM41_9ARCH</name>
<dbReference type="PROSITE" id="PS50850">
    <property type="entry name" value="MFS"/>
    <property type="match status" value="1"/>
</dbReference>
<feature type="transmembrane region" description="Helical" evidence="1">
    <location>
        <begin position="201"/>
        <end position="219"/>
    </location>
</feature>
<feature type="domain" description="Major facilitator superfamily (MFS) profile" evidence="2">
    <location>
        <begin position="1"/>
        <end position="313"/>
    </location>
</feature>
<dbReference type="PANTHER" id="PTHR11360:SF284">
    <property type="entry name" value="EG:103B4.3 PROTEIN-RELATED"/>
    <property type="match status" value="1"/>
</dbReference>
<keyword evidence="1" id="KW-0472">Membrane</keyword>
<dbReference type="EMBL" id="KF900370">
    <property type="protein sequence ID" value="AIE92590.1"/>
    <property type="molecule type" value="Genomic_DNA"/>
</dbReference>
<evidence type="ECO:0000259" key="2">
    <source>
        <dbReference type="PROSITE" id="PS50850"/>
    </source>
</evidence>
<dbReference type="InterPro" id="IPR020846">
    <property type="entry name" value="MFS_dom"/>
</dbReference>
<protein>
    <submittedName>
        <fullName evidence="3">MFS transporter, OFA family, oxalate/formate antiporter (OxlT)</fullName>
    </submittedName>
</protein>
<accession>A0A075FM41</accession>
<feature type="transmembrane region" description="Helical" evidence="1">
    <location>
        <begin position="225"/>
        <end position="246"/>
    </location>
</feature>
<feature type="transmembrane region" description="Helical" evidence="1">
    <location>
        <begin position="27"/>
        <end position="47"/>
    </location>
</feature>
<organism evidence="3">
    <name type="scientific">uncultured marine thaumarchaeote AD1000_24_H07</name>
    <dbReference type="NCBI Taxonomy" id="1455902"/>
    <lineage>
        <taxon>Archaea</taxon>
        <taxon>Nitrososphaerota</taxon>
        <taxon>environmental samples</taxon>
    </lineage>
</organism>
<dbReference type="PANTHER" id="PTHR11360">
    <property type="entry name" value="MONOCARBOXYLATE TRANSPORTER"/>
    <property type="match status" value="1"/>
</dbReference>
<proteinExistence type="predicted"/>
<feature type="transmembrane region" description="Helical" evidence="1">
    <location>
        <begin position="258"/>
        <end position="282"/>
    </location>
</feature>
<feature type="transmembrane region" description="Helical" evidence="1">
    <location>
        <begin position="288"/>
        <end position="308"/>
    </location>
</feature>
<evidence type="ECO:0000256" key="1">
    <source>
        <dbReference type="SAM" id="Phobius"/>
    </source>
</evidence>
<keyword evidence="1" id="KW-1133">Transmembrane helix</keyword>
<dbReference type="SUPFAM" id="SSF103473">
    <property type="entry name" value="MFS general substrate transporter"/>
    <property type="match status" value="1"/>
</dbReference>
<dbReference type="Gene3D" id="1.20.1250.20">
    <property type="entry name" value="MFS general substrate transporter like domains"/>
    <property type="match status" value="1"/>
</dbReference>
<dbReference type="AlphaFoldDB" id="A0A075FM41"/>
<feature type="transmembrane region" description="Helical" evidence="1">
    <location>
        <begin position="138"/>
        <end position="159"/>
    </location>
</feature>
<dbReference type="InterPro" id="IPR011701">
    <property type="entry name" value="MFS"/>
</dbReference>
<sequence>MFGGSLALIGTILSSMTTEIWHLYLTYGLLVGFGLGTYWVPSILVVSKSFDKSPRLKTAVAIVTTGTGFGTLIMPPIASFFIINFQWRMAFVLISLILFLMLLPSLLLMTPKNVSKVSSDSTKKEKSDRSFLRDIRYWLLYFGNFGGNIGQMVFLVHLPSFIVDIGFPLTTASAVVGAAGVGTILGRLAFGNQLKINIENILVVSLLIQGAMVSLLIMINSLYIFILFGFLWGFLWGIRVFAFPIILRSYFGLASFGLAYGVVNTAYGFAGLIGPPFVGYAYDITGSYFIGFAFSGLMFLAGSISILISSKSKS</sequence>
<feature type="transmembrane region" description="Helical" evidence="1">
    <location>
        <begin position="165"/>
        <end position="189"/>
    </location>
</feature>
<dbReference type="InterPro" id="IPR050327">
    <property type="entry name" value="Proton-linked_MCT"/>
</dbReference>